<accession>A0A0K8TGF4</accession>
<sequence>MLTSGVCLLPDNALPHVAPSTTQLLDEFGWDPVLTWPLQSIIFLPKGRREQENVSHVMRKSKKLSPLDQGGGLKLLPGRNYKAHFMYWHRRGLREKIIHIYVQVLQVSIFFK</sequence>
<reference evidence="1" key="1">
    <citation type="submission" date="2014-09" db="EMBL/GenBank/DDBJ databases">
        <authorList>
            <person name="Magalhaes I.L.F."/>
            <person name="Oliveira U."/>
            <person name="Santos F.R."/>
            <person name="Vidigal T.H.D.A."/>
            <person name="Brescovit A.D."/>
            <person name="Santos A.J."/>
        </authorList>
    </citation>
    <scope>NUCLEOTIDE SEQUENCE</scope>
</reference>
<dbReference type="EMBL" id="GBRD01001586">
    <property type="protein sequence ID" value="JAG64235.1"/>
    <property type="molecule type" value="Transcribed_RNA"/>
</dbReference>
<dbReference type="GO" id="GO:0003676">
    <property type="term" value="F:nucleic acid binding"/>
    <property type="evidence" value="ECO:0007669"/>
    <property type="project" value="InterPro"/>
</dbReference>
<evidence type="ECO:0000313" key="1">
    <source>
        <dbReference type="EMBL" id="JAG64235.1"/>
    </source>
</evidence>
<name>A0A0K8TGF4_LYGHE</name>
<dbReference type="AlphaFoldDB" id="A0A0K8TGF4"/>
<proteinExistence type="predicted"/>
<dbReference type="InterPro" id="IPR036397">
    <property type="entry name" value="RNaseH_sf"/>
</dbReference>
<protein>
    <recommendedName>
        <fullName evidence="2">Histone-lysine N-methyltransferase SETMAR</fullName>
    </recommendedName>
</protein>
<dbReference type="Gene3D" id="3.30.420.10">
    <property type="entry name" value="Ribonuclease H-like superfamily/Ribonuclease H"/>
    <property type="match status" value="1"/>
</dbReference>
<evidence type="ECO:0008006" key="2">
    <source>
        <dbReference type="Google" id="ProtNLM"/>
    </source>
</evidence>
<organism evidence="1">
    <name type="scientific">Lygus hesperus</name>
    <name type="common">Western plant bug</name>
    <dbReference type="NCBI Taxonomy" id="30085"/>
    <lineage>
        <taxon>Eukaryota</taxon>
        <taxon>Metazoa</taxon>
        <taxon>Ecdysozoa</taxon>
        <taxon>Arthropoda</taxon>
        <taxon>Hexapoda</taxon>
        <taxon>Insecta</taxon>
        <taxon>Pterygota</taxon>
        <taxon>Neoptera</taxon>
        <taxon>Paraneoptera</taxon>
        <taxon>Hemiptera</taxon>
        <taxon>Heteroptera</taxon>
        <taxon>Panheteroptera</taxon>
        <taxon>Cimicomorpha</taxon>
        <taxon>Miridae</taxon>
        <taxon>Mirini</taxon>
        <taxon>Lygus</taxon>
    </lineage>
</organism>